<dbReference type="PANTHER" id="PTHR47153:SF2">
    <property type="entry name" value="LACTATE UTILIZATION PROTEIN B"/>
    <property type="match status" value="1"/>
</dbReference>
<evidence type="ECO:0000256" key="2">
    <source>
        <dbReference type="ARBA" id="ARBA00022485"/>
    </source>
</evidence>
<dbReference type="Gene3D" id="3.40.50.10420">
    <property type="entry name" value="NagB/RpiA/CoA transferase-like"/>
    <property type="match status" value="1"/>
</dbReference>
<dbReference type="SUPFAM" id="SSF100950">
    <property type="entry name" value="NagB/RpiA/CoA transferase-like"/>
    <property type="match status" value="1"/>
</dbReference>
<gene>
    <name evidence="6" type="primary">lutB</name>
    <name evidence="6" type="ORF">MBCUR_03040</name>
</gene>
<feature type="domain" description="4Fe-4S ferredoxin-type" evidence="5">
    <location>
        <begin position="342"/>
        <end position="373"/>
    </location>
</feature>
<evidence type="ECO:0000259" key="5">
    <source>
        <dbReference type="PROSITE" id="PS51379"/>
    </source>
</evidence>
<comment type="caution">
    <text evidence="6">The sequence shown here is derived from an EMBL/GenBank/DDBJ whole genome shotgun (WGS) entry which is preliminary data.</text>
</comment>
<keyword evidence="2" id="KW-0411">Iron-sulfur</keyword>
<reference evidence="6 7" key="1">
    <citation type="submission" date="2016-04" db="EMBL/GenBank/DDBJ databases">
        <title>Genome sequence of Methanobrevibacter curvatus DSM 11111.</title>
        <authorList>
            <person name="Poehlein A."/>
            <person name="Seedorf H."/>
            <person name="Daniel R."/>
        </authorList>
    </citation>
    <scope>NUCLEOTIDE SEQUENCE [LARGE SCALE GENOMIC DNA]</scope>
    <source>
        <strain evidence="6 7">DSM 11111</strain>
    </source>
</reference>
<feature type="domain" description="4Fe-4S ferredoxin-type" evidence="5">
    <location>
        <begin position="292"/>
        <end position="323"/>
    </location>
</feature>
<dbReference type="PANTHER" id="PTHR47153">
    <property type="entry name" value="LACTATE UTILIZATION PROTEIN B"/>
    <property type="match status" value="1"/>
</dbReference>
<evidence type="ECO:0000256" key="1">
    <source>
        <dbReference type="ARBA" id="ARBA00022448"/>
    </source>
</evidence>
<evidence type="ECO:0000313" key="7">
    <source>
        <dbReference type="Proteomes" id="UP000077245"/>
    </source>
</evidence>
<evidence type="ECO:0000256" key="4">
    <source>
        <dbReference type="ARBA" id="ARBA00022982"/>
    </source>
</evidence>
<evidence type="ECO:0000256" key="3">
    <source>
        <dbReference type="ARBA" id="ARBA00022737"/>
    </source>
</evidence>
<keyword evidence="1" id="KW-0813">Transport</keyword>
<keyword evidence="7" id="KW-1185">Reference proteome</keyword>
<keyword evidence="2" id="KW-0004">4Fe-4S</keyword>
<dbReference type="SUPFAM" id="SSF46548">
    <property type="entry name" value="alpha-helical ferredoxin"/>
    <property type="match status" value="1"/>
</dbReference>
<dbReference type="RefSeq" id="WP_067089340.1">
    <property type="nucleotide sequence ID" value="NZ_LWMV01000044.1"/>
</dbReference>
<dbReference type="PATRIC" id="fig|49547.3.peg.319"/>
<accession>A0A166D630</accession>
<dbReference type="InterPro" id="IPR017900">
    <property type="entry name" value="4Fe4S_Fe_S_CS"/>
</dbReference>
<dbReference type="STRING" id="49547.MBCUR_03040"/>
<evidence type="ECO:0000313" key="6">
    <source>
        <dbReference type="EMBL" id="KZX15244.1"/>
    </source>
</evidence>
<keyword evidence="2" id="KW-0479">Metal-binding</keyword>
<dbReference type="InterPro" id="IPR004452">
    <property type="entry name" value="LutB/LldF"/>
</dbReference>
<dbReference type="GO" id="GO:0016491">
    <property type="term" value="F:oxidoreductase activity"/>
    <property type="evidence" value="ECO:0007669"/>
    <property type="project" value="UniProtKB-ARBA"/>
</dbReference>
<dbReference type="InterPro" id="IPR017896">
    <property type="entry name" value="4Fe4S_Fe-S-bd"/>
</dbReference>
<keyword evidence="2" id="KW-0408">Iron</keyword>
<dbReference type="Gene3D" id="1.10.1060.10">
    <property type="entry name" value="Alpha-helical ferredoxin"/>
    <property type="match status" value="1"/>
</dbReference>
<name>A0A166D630_9EURY</name>
<organism evidence="6 7">
    <name type="scientific">Methanobrevibacter curvatus</name>
    <dbReference type="NCBI Taxonomy" id="49547"/>
    <lineage>
        <taxon>Archaea</taxon>
        <taxon>Methanobacteriati</taxon>
        <taxon>Methanobacteriota</taxon>
        <taxon>Methanomada group</taxon>
        <taxon>Methanobacteria</taxon>
        <taxon>Methanobacteriales</taxon>
        <taxon>Methanobacteriaceae</taxon>
        <taxon>Methanobrevibacter</taxon>
    </lineage>
</organism>
<dbReference type="GO" id="GO:0051539">
    <property type="term" value="F:4 iron, 4 sulfur cluster binding"/>
    <property type="evidence" value="ECO:0007669"/>
    <property type="project" value="UniProtKB-KW"/>
</dbReference>
<proteinExistence type="predicted"/>
<protein>
    <submittedName>
        <fullName evidence="6">Lactate utilization protein B</fullName>
    </submittedName>
</protein>
<dbReference type="Proteomes" id="UP000077245">
    <property type="component" value="Unassembled WGS sequence"/>
</dbReference>
<dbReference type="PROSITE" id="PS00198">
    <property type="entry name" value="4FE4S_FER_1"/>
    <property type="match status" value="2"/>
</dbReference>
<keyword evidence="4" id="KW-0249">Electron transport</keyword>
<dbReference type="Pfam" id="PF13183">
    <property type="entry name" value="Fer4_8"/>
    <property type="match status" value="1"/>
</dbReference>
<keyword evidence="3" id="KW-0677">Repeat</keyword>
<dbReference type="AlphaFoldDB" id="A0A166D630"/>
<dbReference type="EMBL" id="LWMV01000044">
    <property type="protein sequence ID" value="KZX15244.1"/>
    <property type="molecule type" value="Genomic_DNA"/>
</dbReference>
<dbReference type="InterPro" id="IPR024185">
    <property type="entry name" value="FTHF_cligase-like_sf"/>
</dbReference>
<sequence>MESLNLESMKNSFKTVVDKREKILKEPKTLELEKKVQKIRKKSIKYNDKLIEMAKESFTRNGIDFFYADDDDKAIDILDEILSNLDWDKLIAKSKSNTLREIGFNEYFTKKGFDIVDTDLGDRILQLKEVDNLPSHPTGPACHLNRYDIADIVNNSLNTNISAEPSEIMECVKEDVFNRLSNAKIGVSGANSIAAEDGSIILIHNEGNISLVSMMNLHIVVAGIDKLVETIEDGLAISKLETIYATGSLLTSYINIISGPSKTADIEKKLLKNMYGPERVVLILVDNGRKKIMESIPSSLECIGCGSCILTCPVYGSIGNEFGYKNYLGGRGVAMANYIENSKISFDCGLFKCTLCKQCTVSCPLDIPTFDLIEKTRKTAQKENHSPKNQKKILENIKNNGSPYNL</sequence>
<dbReference type="OrthoDB" id="23833at2157"/>
<dbReference type="GO" id="GO:0006089">
    <property type="term" value="P:lactate metabolic process"/>
    <property type="evidence" value="ECO:0007669"/>
    <property type="project" value="InterPro"/>
</dbReference>
<dbReference type="InterPro" id="IPR003741">
    <property type="entry name" value="LUD_dom"/>
</dbReference>
<dbReference type="Pfam" id="PF02589">
    <property type="entry name" value="LUD_dom"/>
    <property type="match status" value="1"/>
</dbReference>
<dbReference type="InterPro" id="IPR037171">
    <property type="entry name" value="NagB/RpiA_transferase-like"/>
</dbReference>
<dbReference type="PROSITE" id="PS51379">
    <property type="entry name" value="4FE4S_FER_2"/>
    <property type="match status" value="2"/>
</dbReference>
<dbReference type="InterPro" id="IPR009051">
    <property type="entry name" value="Helical_ferredxn"/>
</dbReference>